<dbReference type="CDD" id="cd01347">
    <property type="entry name" value="ligand_gated_channel"/>
    <property type="match status" value="1"/>
</dbReference>
<keyword evidence="6" id="KW-0408">Iron</keyword>
<evidence type="ECO:0000256" key="13">
    <source>
        <dbReference type="SAM" id="MobiDB-lite"/>
    </source>
</evidence>
<organism evidence="17 18">
    <name type="scientific">Sphingomonas lenta</name>
    <dbReference type="NCBI Taxonomy" id="1141887"/>
    <lineage>
        <taxon>Bacteria</taxon>
        <taxon>Pseudomonadati</taxon>
        <taxon>Pseudomonadota</taxon>
        <taxon>Alphaproteobacteria</taxon>
        <taxon>Sphingomonadales</taxon>
        <taxon>Sphingomonadaceae</taxon>
        <taxon>Sphingomonas</taxon>
    </lineage>
</organism>
<dbReference type="InterPro" id="IPR012910">
    <property type="entry name" value="Plug_dom"/>
</dbReference>
<evidence type="ECO:0000256" key="7">
    <source>
        <dbReference type="ARBA" id="ARBA00023065"/>
    </source>
</evidence>
<dbReference type="AlphaFoldDB" id="A0A2A2SEI1"/>
<protein>
    <recommendedName>
        <fullName evidence="19">TonB-dependent receptor</fullName>
    </recommendedName>
</protein>
<dbReference type="SUPFAM" id="SSF56935">
    <property type="entry name" value="Porins"/>
    <property type="match status" value="1"/>
</dbReference>
<dbReference type="PANTHER" id="PTHR32552:SF81">
    <property type="entry name" value="TONB-DEPENDENT OUTER MEMBRANE RECEPTOR"/>
    <property type="match status" value="1"/>
</dbReference>
<keyword evidence="9 11" id="KW-0472">Membrane</keyword>
<evidence type="ECO:0000256" key="10">
    <source>
        <dbReference type="ARBA" id="ARBA00023237"/>
    </source>
</evidence>
<dbReference type="InterPro" id="IPR039426">
    <property type="entry name" value="TonB-dep_rcpt-like"/>
</dbReference>
<evidence type="ECO:0000256" key="5">
    <source>
        <dbReference type="ARBA" id="ARBA00022692"/>
    </source>
</evidence>
<dbReference type="Gene3D" id="2.40.170.20">
    <property type="entry name" value="TonB-dependent receptor, beta-barrel domain"/>
    <property type="match status" value="1"/>
</dbReference>
<evidence type="ECO:0000256" key="12">
    <source>
        <dbReference type="RuleBase" id="RU003357"/>
    </source>
</evidence>
<dbReference type="OrthoDB" id="9760333at2"/>
<evidence type="ECO:0000256" key="8">
    <source>
        <dbReference type="ARBA" id="ARBA00023077"/>
    </source>
</evidence>
<dbReference type="GO" id="GO:0006826">
    <property type="term" value="P:iron ion transport"/>
    <property type="evidence" value="ECO:0007669"/>
    <property type="project" value="UniProtKB-KW"/>
</dbReference>
<evidence type="ECO:0000313" key="17">
    <source>
        <dbReference type="EMBL" id="PAX07704.1"/>
    </source>
</evidence>
<evidence type="ECO:0008006" key="19">
    <source>
        <dbReference type="Google" id="ProtNLM"/>
    </source>
</evidence>
<dbReference type="RefSeq" id="WP_095997947.1">
    <property type="nucleotide sequence ID" value="NZ_NSLI01000003.1"/>
</dbReference>
<comment type="similarity">
    <text evidence="11 12">Belongs to the TonB-dependent receptor family.</text>
</comment>
<keyword evidence="2 11" id="KW-0813">Transport</keyword>
<feature type="domain" description="TonB-dependent receptor plug" evidence="16">
    <location>
        <begin position="71"/>
        <end position="179"/>
    </location>
</feature>
<comment type="subcellular location">
    <subcellularLocation>
        <location evidence="1 11">Cell outer membrane</location>
        <topology evidence="1 11">Multi-pass membrane protein</topology>
    </subcellularLocation>
</comment>
<dbReference type="PROSITE" id="PS52016">
    <property type="entry name" value="TONB_DEPENDENT_REC_3"/>
    <property type="match status" value="1"/>
</dbReference>
<evidence type="ECO:0000256" key="2">
    <source>
        <dbReference type="ARBA" id="ARBA00022448"/>
    </source>
</evidence>
<feature type="signal peptide" evidence="14">
    <location>
        <begin position="1"/>
        <end position="21"/>
    </location>
</feature>
<evidence type="ECO:0000256" key="4">
    <source>
        <dbReference type="ARBA" id="ARBA00022496"/>
    </source>
</evidence>
<evidence type="ECO:0000256" key="14">
    <source>
        <dbReference type="SAM" id="SignalP"/>
    </source>
</evidence>
<dbReference type="PANTHER" id="PTHR32552">
    <property type="entry name" value="FERRICHROME IRON RECEPTOR-RELATED"/>
    <property type="match status" value="1"/>
</dbReference>
<feature type="domain" description="TonB-dependent receptor-like beta-barrel" evidence="15">
    <location>
        <begin position="301"/>
        <end position="748"/>
    </location>
</feature>
<dbReference type="Proteomes" id="UP000218151">
    <property type="component" value="Unassembled WGS sequence"/>
</dbReference>
<evidence type="ECO:0000256" key="9">
    <source>
        <dbReference type="ARBA" id="ARBA00023136"/>
    </source>
</evidence>
<dbReference type="EMBL" id="NSLI01000003">
    <property type="protein sequence ID" value="PAX07704.1"/>
    <property type="molecule type" value="Genomic_DNA"/>
</dbReference>
<reference evidence="18" key="1">
    <citation type="submission" date="2017-09" db="EMBL/GenBank/DDBJ databases">
        <authorList>
            <person name="Feng G."/>
            <person name="Zhu H."/>
        </authorList>
    </citation>
    <scope>NUCLEOTIDE SEQUENCE [LARGE SCALE GENOMIC DNA]</scope>
    <source>
        <strain evidence="18">1PNM-20</strain>
    </source>
</reference>
<gene>
    <name evidence="17" type="ORF">CKY28_08670</name>
</gene>
<comment type="caution">
    <text evidence="17">The sequence shown here is derived from an EMBL/GenBank/DDBJ whole genome shotgun (WGS) entry which is preliminary data.</text>
</comment>
<keyword evidence="8 12" id="KW-0798">TonB box</keyword>
<keyword evidence="5 11" id="KW-0812">Transmembrane</keyword>
<evidence type="ECO:0000256" key="11">
    <source>
        <dbReference type="PROSITE-ProRule" id="PRU01360"/>
    </source>
</evidence>
<feature type="region of interest" description="Disordered" evidence="13">
    <location>
        <begin position="26"/>
        <end position="56"/>
    </location>
</feature>
<keyword evidence="3 11" id="KW-1134">Transmembrane beta strand</keyword>
<evidence type="ECO:0000259" key="16">
    <source>
        <dbReference type="Pfam" id="PF07715"/>
    </source>
</evidence>
<evidence type="ECO:0000259" key="15">
    <source>
        <dbReference type="Pfam" id="PF00593"/>
    </source>
</evidence>
<dbReference type="Pfam" id="PF00593">
    <property type="entry name" value="TonB_dep_Rec_b-barrel"/>
    <property type="match status" value="1"/>
</dbReference>
<keyword evidence="18" id="KW-1185">Reference proteome</keyword>
<proteinExistence type="inferred from homology"/>
<feature type="chain" id="PRO_5012742586" description="TonB-dependent receptor" evidence="14">
    <location>
        <begin position="22"/>
        <end position="789"/>
    </location>
</feature>
<dbReference type="Pfam" id="PF07715">
    <property type="entry name" value="Plug"/>
    <property type="match status" value="1"/>
</dbReference>
<keyword evidence="10 11" id="KW-0998">Cell outer membrane</keyword>
<evidence type="ECO:0000256" key="1">
    <source>
        <dbReference type="ARBA" id="ARBA00004571"/>
    </source>
</evidence>
<name>A0A2A2SEI1_9SPHN</name>
<keyword evidence="7" id="KW-0406">Ion transport</keyword>
<accession>A0A2A2SEI1</accession>
<evidence type="ECO:0000313" key="18">
    <source>
        <dbReference type="Proteomes" id="UP000218151"/>
    </source>
</evidence>
<dbReference type="GO" id="GO:0009279">
    <property type="term" value="C:cell outer membrane"/>
    <property type="evidence" value="ECO:0007669"/>
    <property type="project" value="UniProtKB-SubCell"/>
</dbReference>
<keyword evidence="14" id="KW-0732">Signal</keyword>
<evidence type="ECO:0000256" key="3">
    <source>
        <dbReference type="ARBA" id="ARBA00022452"/>
    </source>
</evidence>
<keyword evidence="4" id="KW-0410">Iron transport</keyword>
<dbReference type="InterPro" id="IPR036942">
    <property type="entry name" value="Beta-barrel_TonB_sf"/>
</dbReference>
<evidence type="ECO:0000256" key="6">
    <source>
        <dbReference type="ARBA" id="ARBA00023004"/>
    </source>
</evidence>
<sequence>MKTAFLSGAALLAVAGSPAVAQELGASTGQATGAPASPAEQTPSEAGTTGLDADPGVGDIIVTAQRREENVQKIPVAVSVVGGAALERANITNLGDITALVPSVTFSAGNELRNNSIRIRGIGTDVFSTGVEPSVSTVVDGVVLQRPGSAFSDLGDIERIEVLRGPQGTLFGKNSSAGVVNIITRGLDYDAFNGNAQVLLAEDAEVRLNAAIGGPIAENVAFRFASFFRAQDGISRNLFYDDDVNGAEAFGARLKLGIRATGTLTLLLQGDYSKIDANCCALPLRIATNNPRQISTGTAVGPTNRNVNNDVDPFVRQENYGGSLTADLELGAFTLTSITAYREFKNDSDVDLDNTQSRLVVSNFNIESSDTFTQEVRLTSPPSDVIDFVVGAYYFDGSAYNFLDRRGLNISAVTSINPDGTVNPIAPGDQARLTGFSIVDTENVSVFGQANLHLGERLTLTGGLRYLHEEQRLRFLRPVAGFFNGRNAAVTNPVLGPLDGRYEDDALIGKASATYEFTDTITGYVNYSTGYKSEGLAATLGLSAAQFANLPAPAETSELIEAGLKTQLFDRRLLFNVTAFRTRFDDYQGQVYNPAAGLVVLTSVGGVKVDGFEVEFQARPVEGLNFSGGVTYLDAEFQDVPNGPCFTGQTAAQGCRPNPQGVNVQDLDGKPFVNAPKWRYTVSGRYEVPTASDIRPYLQADWRWQSRVLFDLTQNPNQIQGSYGVFDATVGVTLLDDRYDVSLFVKNLFDKQYVANITAVGAAGGANAYAQQLPRDFDRYFGVSARTRF</sequence>
<dbReference type="InterPro" id="IPR000531">
    <property type="entry name" value="Beta-barrel_TonB"/>
</dbReference>